<feature type="transmembrane region" description="Helical" evidence="1">
    <location>
        <begin position="210"/>
        <end position="232"/>
    </location>
</feature>
<dbReference type="AlphaFoldDB" id="A0A1G8XS98"/>
<keyword evidence="1" id="KW-1133">Transmembrane helix</keyword>
<evidence type="ECO:0000313" key="4">
    <source>
        <dbReference type="Proteomes" id="UP000199580"/>
    </source>
</evidence>
<feature type="transmembrane region" description="Helical" evidence="1">
    <location>
        <begin position="244"/>
        <end position="260"/>
    </location>
</feature>
<gene>
    <name evidence="3" type="ORF">SAMN04487935_2048</name>
</gene>
<dbReference type="OrthoDB" id="290051at2"/>
<keyword evidence="1" id="KW-0472">Membrane</keyword>
<dbReference type="Proteomes" id="UP000199580">
    <property type="component" value="Unassembled WGS sequence"/>
</dbReference>
<name>A0A1G8XS98_9FLAO</name>
<evidence type="ECO:0000259" key="2">
    <source>
        <dbReference type="Pfam" id="PF01757"/>
    </source>
</evidence>
<keyword evidence="3" id="KW-0378">Hydrolase</keyword>
<keyword evidence="1" id="KW-0812">Transmembrane</keyword>
<proteinExistence type="predicted"/>
<dbReference type="InterPro" id="IPR002656">
    <property type="entry name" value="Acyl_transf_3_dom"/>
</dbReference>
<keyword evidence="3" id="KW-0012">Acyltransferase</keyword>
<accession>A0A1G8XS98</accession>
<feature type="transmembrane region" description="Helical" evidence="1">
    <location>
        <begin position="178"/>
        <end position="198"/>
    </location>
</feature>
<dbReference type="EMBL" id="FNEZ01000003">
    <property type="protein sequence ID" value="SDJ93542.1"/>
    <property type="molecule type" value="Genomic_DNA"/>
</dbReference>
<keyword evidence="3" id="KW-0808">Transferase</keyword>
<dbReference type="GO" id="GO:0016747">
    <property type="term" value="F:acyltransferase activity, transferring groups other than amino-acyl groups"/>
    <property type="evidence" value="ECO:0007669"/>
    <property type="project" value="InterPro"/>
</dbReference>
<feature type="transmembrane region" description="Helical" evidence="1">
    <location>
        <begin position="43"/>
        <end position="69"/>
    </location>
</feature>
<feature type="domain" description="Acyltransferase 3" evidence="2">
    <location>
        <begin position="8"/>
        <end position="347"/>
    </location>
</feature>
<dbReference type="InterPro" id="IPR050879">
    <property type="entry name" value="Acyltransferase_3"/>
</dbReference>
<dbReference type="GO" id="GO:0016787">
    <property type="term" value="F:hydrolase activity"/>
    <property type="evidence" value="ECO:0007669"/>
    <property type="project" value="UniProtKB-KW"/>
</dbReference>
<feature type="transmembrane region" description="Helical" evidence="1">
    <location>
        <begin position="305"/>
        <end position="325"/>
    </location>
</feature>
<evidence type="ECO:0000256" key="1">
    <source>
        <dbReference type="SAM" id="Phobius"/>
    </source>
</evidence>
<feature type="transmembrane region" description="Helical" evidence="1">
    <location>
        <begin position="129"/>
        <end position="150"/>
    </location>
</feature>
<dbReference type="GO" id="GO:0000271">
    <property type="term" value="P:polysaccharide biosynthetic process"/>
    <property type="evidence" value="ECO:0007669"/>
    <property type="project" value="TreeGrafter"/>
</dbReference>
<dbReference type="PANTHER" id="PTHR23028">
    <property type="entry name" value="ACETYLTRANSFERASE"/>
    <property type="match status" value="1"/>
</dbReference>
<dbReference type="RefSeq" id="WP_091394847.1">
    <property type="nucleotide sequence ID" value="NZ_BKAI01000011.1"/>
</dbReference>
<sequence length="371" mass="43399">MKKIYFPNLNGLRFIAALLVIIHHIEQIKSLLNIQNIWNSSPFVGVIGKLGVVLFFVLSGFLITYLLLAEEKSLKTINVRNFYFRRMLRIWPLYFLIVALAFFVLPNIPLFTLPGFGKEVVYNNLFLKLFLYVIFFPNLVTTLAGIVPYVSHAWSIGPEEQFYLVWPFILRRIRKYRIYLMLFIIFFYLLIKTLILEFSHQIIGGTLLKAFWLGFNIDCMAIGGLFAVLLFQKHRLLNFFINKYLFYFSCIFIIVMLANGVEIPHIHYEFYALFFGIIILNFAANDQIKISFENRVFNYLGNISYGLYMYHPIAITLAIVTVKHFGSSLWMIYPLTVLLTILIAGLSYKYYETYFLKFKNKFTDIASGSKV</sequence>
<dbReference type="PANTHER" id="PTHR23028:SF53">
    <property type="entry name" value="ACYL_TRANSF_3 DOMAIN-CONTAINING PROTEIN"/>
    <property type="match status" value="1"/>
</dbReference>
<feature type="transmembrane region" description="Helical" evidence="1">
    <location>
        <begin position="331"/>
        <end position="351"/>
    </location>
</feature>
<protein>
    <submittedName>
        <fullName evidence="3">Peptidoglycan/LPS O-acetylase OafA/YrhL, contains acyltransferase and SGNH-hydrolase domains</fullName>
    </submittedName>
</protein>
<dbReference type="Pfam" id="PF01757">
    <property type="entry name" value="Acyl_transf_3"/>
    <property type="match status" value="1"/>
</dbReference>
<dbReference type="GO" id="GO:0016020">
    <property type="term" value="C:membrane"/>
    <property type="evidence" value="ECO:0007669"/>
    <property type="project" value="TreeGrafter"/>
</dbReference>
<feature type="transmembrane region" description="Helical" evidence="1">
    <location>
        <begin position="90"/>
        <end position="109"/>
    </location>
</feature>
<reference evidence="3 4" key="1">
    <citation type="submission" date="2016-10" db="EMBL/GenBank/DDBJ databases">
        <authorList>
            <person name="de Groot N.N."/>
        </authorList>
    </citation>
    <scope>NUCLEOTIDE SEQUENCE [LARGE SCALE GENOMIC DNA]</scope>
    <source>
        <strain evidence="3 4">CGMCC 1.10076</strain>
    </source>
</reference>
<organism evidence="3 4">
    <name type="scientific">Flavobacterium noncentrifugens</name>
    <dbReference type="NCBI Taxonomy" id="1128970"/>
    <lineage>
        <taxon>Bacteria</taxon>
        <taxon>Pseudomonadati</taxon>
        <taxon>Bacteroidota</taxon>
        <taxon>Flavobacteriia</taxon>
        <taxon>Flavobacteriales</taxon>
        <taxon>Flavobacteriaceae</taxon>
        <taxon>Flavobacterium</taxon>
    </lineage>
</organism>
<keyword evidence="4" id="KW-1185">Reference proteome</keyword>
<feature type="transmembrane region" description="Helical" evidence="1">
    <location>
        <begin position="266"/>
        <end position="284"/>
    </location>
</feature>
<evidence type="ECO:0000313" key="3">
    <source>
        <dbReference type="EMBL" id="SDJ93542.1"/>
    </source>
</evidence>